<reference evidence="1 2" key="1">
    <citation type="submission" date="2015-08" db="EMBL/GenBank/DDBJ databases">
        <title>Genome sequencing of Penicillium nordicum.</title>
        <authorList>
            <person name="Nguyen H.D."/>
            <person name="Seifert K.A."/>
        </authorList>
    </citation>
    <scope>NUCLEOTIDE SEQUENCE [LARGE SCALE GENOMIC DNA]</scope>
    <source>
        <strain evidence="1 2">DAOMC 185683</strain>
    </source>
</reference>
<dbReference type="Proteomes" id="UP000037696">
    <property type="component" value="Unassembled WGS sequence"/>
</dbReference>
<dbReference type="EMBL" id="LHQQ01000078">
    <property type="protein sequence ID" value="KOS43592.1"/>
    <property type="molecule type" value="Genomic_DNA"/>
</dbReference>
<comment type="caution">
    <text evidence="1">The sequence shown here is derived from an EMBL/GenBank/DDBJ whole genome shotgun (WGS) entry which is preliminary data.</text>
</comment>
<proteinExistence type="predicted"/>
<accession>A0A0M9WG49</accession>
<keyword evidence="2" id="KW-1185">Reference proteome</keyword>
<name>A0A0M9WG49_9EURO</name>
<organism evidence="1 2">
    <name type="scientific">Penicillium nordicum</name>
    <dbReference type="NCBI Taxonomy" id="229535"/>
    <lineage>
        <taxon>Eukaryota</taxon>
        <taxon>Fungi</taxon>
        <taxon>Dikarya</taxon>
        <taxon>Ascomycota</taxon>
        <taxon>Pezizomycotina</taxon>
        <taxon>Eurotiomycetes</taxon>
        <taxon>Eurotiomycetidae</taxon>
        <taxon>Eurotiales</taxon>
        <taxon>Aspergillaceae</taxon>
        <taxon>Penicillium</taxon>
    </lineage>
</organism>
<protein>
    <submittedName>
        <fullName evidence="1">Uncharacterized protein</fullName>
    </submittedName>
</protein>
<evidence type="ECO:0000313" key="2">
    <source>
        <dbReference type="Proteomes" id="UP000037696"/>
    </source>
</evidence>
<dbReference type="AlphaFoldDB" id="A0A0M9WG49"/>
<evidence type="ECO:0000313" key="1">
    <source>
        <dbReference type="EMBL" id="KOS43592.1"/>
    </source>
</evidence>
<sequence length="94" mass="9759">MSSMAAPAALCLSLRRTTPSSALHNNQVPLAIRRTPPSANHAAKCLSFDAPLYPLANTVNNPTTTTNKPTTANALPGTPIFTVPCSWGVLGVCS</sequence>
<gene>
    <name evidence="1" type="ORF">ACN38_g5501</name>
</gene>